<evidence type="ECO:0000313" key="1">
    <source>
        <dbReference type="EMBL" id="GBL95062.1"/>
    </source>
</evidence>
<accession>A0A4Y2BS64</accession>
<dbReference type="OrthoDB" id="8189655at2759"/>
<reference evidence="1 2" key="1">
    <citation type="journal article" date="2019" name="Sci. Rep.">
        <title>Orb-weaving spider Araneus ventricosus genome elucidates the spidroin gene catalogue.</title>
        <authorList>
            <person name="Kono N."/>
            <person name="Nakamura H."/>
            <person name="Ohtoshi R."/>
            <person name="Moran D.A.P."/>
            <person name="Shinohara A."/>
            <person name="Yoshida Y."/>
            <person name="Fujiwara M."/>
            <person name="Mori M."/>
            <person name="Tomita M."/>
            <person name="Arakawa K."/>
        </authorList>
    </citation>
    <scope>NUCLEOTIDE SEQUENCE [LARGE SCALE GENOMIC DNA]</scope>
</reference>
<comment type="caution">
    <text evidence="1">The sequence shown here is derived from an EMBL/GenBank/DDBJ whole genome shotgun (WGS) entry which is preliminary data.</text>
</comment>
<proteinExistence type="predicted"/>
<protein>
    <submittedName>
        <fullName evidence="1">Uncharacterized protein</fullName>
    </submittedName>
</protein>
<keyword evidence="2" id="KW-1185">Reference proteome</keyword>
<dbReference type="EMBL" id="BGPR01000108">
    <property type="protein sequence ID" value="GBL95062.1"/>
    <property type="molecule type" value="Genomic_DNA"/>
</dbReference>
<dbReference type="Proteomes" id="UP000499080">
    <property type="component" value="Unassembled WGS sequence"/>
</dbReference>
<organism evidence="1 2">
    <name type="scientific">Araneus ventricosus</name>
    <name type="common">Orbweaver spider</name>
    <name type="synonym">Epeira ventricosa</name>
    <dbReference type="NCBI Taxonomy" id="182803"/>
    <lineage>
        <taxon>Eukaryota</taxon>
        <taxon>Metazoa</taxon>
        <taxon>Ecdysozoa</taxon>
        <taxon>Arthropoda</taxon>
        <taxon>Chelicerata</taxon>
        <taxon>Arachnida</taxon>
        <taxon>Araneae</taxon>
        <taxon>Araneomorphae</taxon>
        <taxon>Entelegynae</taxon>
        <taxon>Araneoidea</taxon>
        <taxon>Araneidae</taxon>
        <taxon>Araneus</taxon>
    </lineage>
</organism>
<dbReference type="AlphaFoldDB" id="A0A4Y2BS64"/>
<evidence type="ECO:0000313" key="2">
    <source>
        <dbReference type="Proteomes" id="UP000499080"/>
    </source>
</evidence>
<sequence length="91" mass="10931">MDFLQAEEVNQREIHHRFQGLYGCNSLSRKEVNVRRPKFKDGRTEKKRGKPRTFWKPKELSDQNSLQIAGCFWVERIKEKRSQRSVPKISR</sequence>
<name>A0A4Y2BS64_ARAVE</name>
<gene>
    <name evidence="1" type="ORF">AVEN_188808_1</name>
</gene>